<comment type="caution">
    <text evidence="4">The sequence shown here is derived from an EMBL/GenBank/DDBJ whole genome shotgun (WGS) entry which is preliminary data.</text>
</comment>
<gene>
    <name evidence="4" type="ORF">H9754_00400</name>
</gene>
<name>A0A9D2PG68_9FIRM</name>
<feature type="domain" description="PurM-like C-terminal" evidence="3">
    <location>
        <begin position="154"/>
        <end position="306"/>
    </location>
</feature>
<organism evidence="4 5">
    <name type="scientific">Candidatus Anaerostipes avistercoris</name>
    <dbReference type="NCBI Taxonomy" id="2838462"/>
    <lineage>
        <taxon>Bacteria</taxon>
        <taxon>Bacillati</taxon>
        <taxon>Bacillota</taxon>
        <taxon>Clostridia</taxon>
        <taxon>Lachnospirales</taxon>
        <taxon>Lachnospiraceae</taxon>
        <taxon>Anaerostipes</taxon>
    </lineage>
</organism>
<dbReference type="PANTHER" id="PTHR30303:SF4">
    <property type="entry name" value="HYDROGENASE EXPRESSION_FORMATION PROTEIN HYPE"/>
    <property type="match status" value="1"/>
</dbReference>
<dbReference type="GO" id="GO:0051604">
    <property type="term" value="P:protein maturation"/>
    <property type="evidence" value="ECO:0007669"/>
    <property type="project" value="TreeGrafter"/>
</dbReference>
<reference evidence="4" key="2">
    <citation type="submission" date="2021-04" db="EMBL/GenBank/DDBJ databases">
        <authorList>
            <person name="Gilroy R."/>
        </authorList>
    </citation>
    <scope>NUCLEOTIDE SEQUENCE</scope>
    <source>
        <strain evidence="4">ChiSjej3B21-8574</strain>
    </source>
</reference>
<dbReference type="InterPro" id="IPR036921">
    <property type="entry name" value="PurM-like_N_sf"/>
</dbReference>
<dbReference type="Pfam" id="PF02769">
    <property type="entry name" value="AIRS_C"/>
    <property type="match status" value="1"/>
</dbReference>
<dbReference type="InterPro" id="IPR011854">
    <property type="entry name" value="HypE"/>
</dbReference>
<protein>
    <submittedName>
        <fullName evidence="4">Hydrogenase maturation factor</fullName>
    </submittedName>
</protein>
<proteinExistence type="inferred from homology"/>
<dbReference type="AlphaFoldDB" id="A0A9D2PG68"/>
<evidence type="ECO:0000256" key="1">
    <source>
        <dbReference type="ARBA" id="ARBA00006243"/>
    </source>
</evidence>
<dbReference type="SUPFAM" id="SSF56042">
    <property type="entry name" value="PurM C-terminal domain-like"/>
    <property type="match status" value="1"/>
</dbReference>
<evidence type="ECO:0000313" key="4">
    <source>
        <dbReference type="EMBL" id="HJC49043.1"/>
    </source>
</evidence>
<sequence length="332" mass="36659">MKTGKLPETMLRTIAGKARTPSAERKEVLDGFGIAEDCAALKLNQGEAFVIVHDLIQGIPQQYMGRLAAHISASHMAAEGGEPIGIAMTALFPPDTKKYQIEQVIGEIQETCARLSMVILEGHTEVTEAVNTPLLSIHGAGKIRKDQKIPGKAKPGQDLILTKYIGLSGTGMAADFCREELSRRFPSMFLKEARECMKQLSVEKEAEILADSECYRKALGETGIYGALWEMSRTSGVGLQADIEKIPVKQHTIEICEYYNLNPYQLRSEGSMLIAADCGQQLIRELEAEGIHGTIIGQTTDSREKLIYRQGRAANLEITKQDEFQKIFMKTI</sequence>
<accession>A0A9D2PG68</accession>
<dbReference type="InterPro" id="IPR036676">
    <property type="entry name" value="PurM-like_C_sf"/>
</dbReference>
<evidence type="ECO:0000259" key="3">
    <source>
        <dbReference type="Pfam" id="PF02769"/>
    </source>
</evidence>
<comment type="similarity">
    <text evidence="1">Belongs to the HypE family.</text>
</comment>
<dbReference type="EMBL" id="DWWD01000002">
    <property type="protein sequence ID" value="HJC49043.1"/>
    <property type="molecule type" value="Genomic_DNA"/>
</dbReference>
<evidence type="ECO:0000313" key="5">
    <source>
        <dbReference type="Proteomes" id="UP000823904"/>
    </source>
</evidence>
<evidence type="ECO:0000259" key="2">
    <source>
        <dbReference type="Pfam" id="PF00586"/>
    </source>
</evidence>
<reference evidence="4" key="1">
    <citation type="journal article" date="2021" name="PeerJ">
        <title>Extensive microbial diversity within the chicken gut microbiome revealed by metagenomics and culture.</title>
        <authorList>
            <person name="Gilroy R."/>
            <person name="Ravi A."/>
            <person name="Getino M."/>
            <person name="Pursley I."/>
            <person name="Horton D.L."/>
            <person name="Alikhan N.F."/>
            <person name="Baker D."/>
            <person name="Gharbi K."/>
            <person name="Hall N."/>
            <person name="Watson M."/>
            <person name="Adriaenssens E.M."/>
            <person name="Foster-Nyarko E."/>
            <person name="Jarju S."/>
            <person name="Secka A."/>
            <person name="Antonio M."/>
            <person name="Oren A."/>
            <person name="Chaudhuri R.R."/>
            <person name="La Ragione R."/>
            <person name="Hildebrand F."/>
            <person name="Pallen M.J."/>
        </authorList>
    </citation>
    <scope>NUCLEOTIDE SEQUENCE</scope>
    <source>
        <strain evidence="4">ChiSjej3B21-8574</strain>
    </source>
</reference>
<dbReference type="InterPro" id="IPR010918">
    <property type="entry name" value="PurM-like_C_dom"/>
</dbReference>
<dbReference type="InterPro" id="IPR016188">
    <property type="entry name" value="PurM-like_N"/>
</dbReference>
<dbReference type="Gene3D" id="3.90.650.10">
    <property type="entry name" value="PurM-like C-terminal domain"/>
    <property type="match status" value="1"/>
</dbReference>
<dbReference type="Pfam" id="PF00586">
    <property type="entry name" value="AIRS"/>
    <property type="match status" value="1"/>
</dbReference>
<dbReference type="Proteomes" id="UP000823904">
    <property type="component" value="Unassembled WGS sequence"/>
</dbReference>
<dbReference type="Gene3D" id="3.30.1330.10">
    <property type="entry name" value="PurM-like, N-terminal domain"/>
    <property type="match status" value="1"/>
</dbReference>
<dbReference type="SUPFAM" id="SSF55326">
    <property type="entry name" value="PurM N-terminal domain-like"/>
    <property type="match status" value="1"/>
</dbReference>
<feature type="domain" description="PurM-like N-terminal" evidence="2">
    <location>
        <begin position="36"/>
        <end position="142"/>
    </location>
</feature>
<dbReference type="PANTHER" id="PTHR30303">
    <property type="entry name" value="HYDROGENASE ISOENZYMES FORMATION PROTEIN HYPE"/>
    <property type="match status" value="1"/>
</dbReference>